<dbReference type="InterPro" id="IPR014025">
    <property type="entry name" value="Glutaredoxin_subgr"/>
</dbReference>
<evidence type="ECO:0000313" key="9">
    <source>
        <dbReference type="EMBL" id="URJ25072.1"/>
    </source>
</evidence>
<gene>
    <name evidence="9" type="primary">grxC</name>
    <name evidence="9" type="ORF">M9405_02965</name>
</gene>
<dbReference type="PROSITE" id="PS51354">
    <property type="entry name" value="GLUTAREDOXIN_2"/>
    <property type="match status" value="1"/>
</dbReference>
<keyword evidence="5" id="KW-1015">Disulfide bond</keyword>
<evidence type="ECO:0000256" key="4">
    <source>
        <dbReference type="ARBA" id="ARBA00023116"/>
    </source>
</evidence>
<dbReference type="CDD" id="cd03418">
    <property type="entry name" value="GRX_GRXb_1_3_like"/>
    <property type="match status" value="1"/>
</dbReference>
<dbReference type="Proteomes" id="UP001056834">
    <property type="component" value="Chromosome"/>
</dbReference>
<dbReference type="NCBIfam" id="TIGR02181">
    <property type="entry name" value="GRX_bact"/>
    <property type="match status" value="1"/>
</dbReference>
<dbReference type="Gene3D" id="3.40.30.10">
    <property type="entry name" value="Glutaredoxin"/>
    <property type="match status" value="1"/>
</dbReference>
<evidence type="ECO:0000256" key="7">
    <source>
        <dbReference type="RuleBase" id="RU364065"/>
    </source>
</evidence>
<accession>A0ABY4SUP6</accession>
<dbReference type="RefSeq" id="WP_250223203.1">
    <property type="nucleotide sequence ID" value="NZ_CP097762.1"/>
</dbReference>
<name>A0ABY4SUP6_9ENTR</name>
<keyword evidence="7" id="KW-0963">Cytoplasm</keyword>
<dbReference type="InterPro" id="IPR011900">
    <property type="entry name" value="GRX_bact"/>
</dbReference>
<reference evidence="9" key="1">
    <citation type="submission" date="2022-05" db="EMBL/GenBank/DDBJ databases">
        <title>Impact of host demography and evolutionary history on endosymbiont molecular evolution: a test in carpenter ants (Genus Camponotus) and their Blochmannia endosymbionts.</title>
        <authorList>
            <person name="Manthey J.D."/>
            <person name="Giron J.C."/>
            <person name="Hruska J.P."/>
        </authorList>
    </citation>
    <scope>NUCLEOTIDE SEQUENCE</scope>
    <source>
        <strain evidence="9">C-006</strain>
    </source>
</reference>
<dbReference type="InterPro" id="IPR036249">
    <property type="entry name" value="Thioredoxin-like_sf"/>
</dbReference>
<dbReference type="PANTHER" id="PTHR45694">
    <property type="entry name" value="GLUTAREDOXIN 2"/>
    <property type="match status" value="1"/>
</dbReference>
<dbReference type="PROSITE" id="PS00195">
    <property type="entry name" value="GLUTAREDOXIN_1"/>
    <property type="match status" value="1"/>
</dbReference>
<keyword evidence="10" id="KW-1185">Reference proteome</keyword>
<keyword evidence="6 7" id="KW-0676">Redox-active center</keyword>
<keyword evidence="3 7" id="KW-0249">Electron transport</keyword>
<keyword evidence="4" id="KW-0215">Deoxyribonucleotide synthesis</keyword>
<dbReference type="InterPro" id="IPR011767">
    <property type="entry name" value="GLR_AS"/>
</dbReference>
<comment type="similarity">
    <text evidence="1 7">Belongs to the glutaredoxin family.</text>
</comment>
<evidence type="ECO:0000256" key="5">
    <source>
        <dbReference type="ARBA" id="ARBA00023157"/>
    </source>
</evidence>
<dbReference type="PANTHER" id="PTHR45694:SF18">
    <property type="entry name" value="GLUTAREDOXIN-1-RELATED"/>
    <property type="match status" value="1"/>
</dbReference>
<comment type="function">
    <text evidence="7">Has a glutathione-disulfide oxidoreductase activity in the presence of NADPH and glutathione reductase. Reduces low molecular weight disulfides and proteins.</text>
</comment>
<evidence type="ECO:0000256" key="2">
    <source>
        <dbReference type="ARBA" id="ARBA00022448"/>
    </source>
</evidence>
<evidence type="ECO:0000313" key="10">
    <source>
        <dbReference type="Proteomes" id="UP001056834"/>
    </source>
</evidence>
<evidence type="ECO:0000256" key="1">
    <source>
        <dbReference type="ARBA" id="ARBA00007787"/>
    </source>
</evidence>
<sequence length="87" mass="9906">MINIEIYTKKNCPYCDRAKKLLIKKSLNFTEISIDNLQLSNNIVKTMIERSNGRTTVPQIFINNKHIGGSDDLILLNDSGKLDILLK</sequence>
<organism evidence="9 10">
    <name type="scientific">Candidatus Blochmannia ocreatus</name>
    <name type="common">nom. nud.</name>
    <dbReference type="NCBI Taxonomy" id="251538"/>
    <lineage>
        <taxon>Bacteria</taxon>
        <taxon>Pseudomonadati</taxon>
        <taxon>Pseudomonadota</taxon>
        <taxon>Gammaproteobacteria</taxon>
        <taxon>Enterobacterales</taxon>
        <taxon>Enterobacteriaceae</taxon>
        <taxon>ant endosymbionts</taxon>
        <taxon>Candidatus Blochmanniella</taxon>
    </lineage>
</organism>
<dbReference type="EMBL" id="CP097762">
    <property type="protein sequence ID" value="URJ25072.1"/>
    <property type="molecule type" value="Genomic_DNA"/>
</dbReference>
<proteinExistence type="inferred from homology"/>
<dbReference type="Pfam" id="PF00462">
    <property type="entry name" value="Glutaredoxin"/>
    <property type="match status" value="1"/>
</dbReference>
<keyword evidence="2 7" id="KW-0813">Transport</keyword>
<evidence type="ECO:0000256" key="6">
    <source>
        <dbReference type="ARBA" id="ARBA00023284"/>
    </source>
</evidence>
<evidence type="ECO:0000256" key="3">
    <source>
        <dbReference type="ARBA" id="ARBA00022982"/>
    </source>
</evidence>
<evidence type="ECO:0000259" key="8">
    <source>
        <dbReference type="Pfam" id="PF00462"/>
    </source>
</evidence>
<protein>
    <recommendedName>
        <fullName evidence="7">Glutaredoxin</fullName>
    </recommendedName>
</protein>
<feature type="domain" description="Glutaredoxin" evidence="8">
    <location>
        <begin position="4"/>
        <end position="67"/>
    </location>
</feature>
<dbReference type="InterPro" id="IPR002109">
    <property type="entry name" value="Glutaredoxin"/>
</dbReference>
<dbReference type="SUPFAM" id="SSF52833">
    <property type="entry name" value="Thioredoxin-like"/>
    <property type="match status" value="1"/>
</dbReference>
<dbReference type="PRINTS" id="PR00160">
    <property type="entry name" value="GLUTAREDOXIN"/>
</dbReference>